<gene>
    <name evidence="2" type="ORF">KCX82_20680</name>
</gene>
<name>A0A8J7W4R0_9FIRM</name>
<sequence length="106" mass="12359">MKILESLESIDKFIIENKVAMLYFSSQNCSVCVGLLPKIKELLKKYSKIAYAKVEIDEVQLTVGKYSVFTVPTVIMFIESKEIIRQSRFISIIELQEKIERFYNLI</sequence>
<evidence type="ECO:0000259" key="1">
    <source>
        <dbReference type="Pfam" id="PF00085"/>
    </source>
</evidence>
<dbReference type="Proteomes" id="UP000675664">
    <property type="component" value="Unassembled WGS sequence"/>
</dbReference>
<comment type="caution">
    <text evidence="2">The sequence shown here is derived from an EMBL/GenBank/DDBJ whole genome shotgun (WGS) entry which is preliminary data.</text>
</comment>
<evidence type="ECO:0000313" key="2">
    <source>
        <dbReference type="EMBL" id="MBR0600291.1"/>
    </source>
</evidence>
<dbReference type="EMBL" id="JAGSND010000024">
    <property type="protein sequence ID" value="MBR0600291.1"/>
    <property type="molecule type" value="Genomic_DNA"/>
</dbReference>
<proteinExistence type="predicted"/>
<protein>
    <submittedName>
        <fullName evidence="2">Thioredoxin family protein</fullName>
    </submittedName>
</protein>
<keyword evidence="3" id="KW-1185">Reference proteome</keyword>
<dbReference type="CDD" id="cd02947">
    <property type="entry name" value="TRX_family"/>
    <property type="match status" value="1"/>
</dbReference>
<organism evidence="2 3">
    <name type="scientific">Sinanaerobacter chloroacetimidivorans</name>
    <dbReference type="NCBI Taxonomy" id="2818044"/>
    <lineage>
        <taxon>Bacteria</taxon>
        <taxon>Bacillati</taxon>
        <taxon>Bacillota</taxon>
        <taxon>Clostridia</taxon>
        <taxon>Peptostreptococcales</taxon>
        <taxon>Anaerovoracaceae</taxon>
        <taxon>Sinanaerobacter</taxon>
    </lineage>
</organism>
<dbReference type="Gene3D" id="3.40.30.10">
    <property type="entry name" value="Glutaredoxin"/>
    <property type="match status" value="1"/>
</dbReference>
<dbReference type="Pfam" id="PF00085">
    <property type="entry name" value="Thioredoxin"/>
    <property type="match status" value="1"/>
</dbReference>
<reference evidence="2" key="2">
    <citation type="submission" date="2021-04" db="EMBL/GenBank/DDBJ databases">
        <authorList>
            <person name="Liu J."/>
        </authorList>
    </citation>
    <scope>NUCLEOTIDE SEQUENCE</scope>
    <source>
        <strain evidence="2">BAD-6</strain>
    </source>
</reference>
<dbReference type="InterPro" id="IPR013766">
    <property type="entry name" value="Thioredoxin_domain"/>
</dbReference>
<accession>A0A8J7W4R0</accession>
<dbReference type="InterPro" id="IPR036249">
    <property type="entry name" value="Thioredoxin-like_sf"/>
</dbReference>
<reference evidence="2" key="1">
    <citation type="submission" date="2021-04" db="EMBL/GenBank/DDBJ databases">
        <title>Sinoanaerobacter chloroacetimidivorans sp. nov., an obligate anaerobic bacterium isolated from anaerobic sludge.</title>
        <authorList>
            <person name="Bao Y."/>
        </authorList>
    </citation>
    <scope>NUCLEOTIDE SEQUENCE</scope>
    <source>
        <strain evidence="2">BAD-6</strain>
    </source>
</reference>
<evidence type="ECO:0000313" key="3">
    <source>
        <dbReference type="Proteomes" id="UP000675664"/>
    </source>
</evidence>
<feature type="domain" description="Thioredoxin" evidence="1">
    <location>
        <begin position="11"/>
        <end position="87"/>
    </location>
</feature>
<dbReference type="AlphaFoldDB" id="A0A8J7W4R0"/>
<dbReference type="SUPFAM" id="SSF52833">
    <property type="entry name" value="Thioredoxin-like"/>
    <property type="match status" value="1"/>
</dbReference>
<dbReference type="RefSeq" id="WP_227020404.1">
    <property type="nucleotide sequence ID" value="NZ_JAGSND010000024.1"/>
</dbReference>